<comment type="subcellular location">
    <subcellularLocation>
        <location evidence="1">Cell membrane</location>
        <topology evidence="1">Multi-pass membrane protein</topology>
    </subcellularLocation>
</comment>
<keyword evidence="2" id="KW-1003">Cell membrane</keyword>
<proteinExistence type="predicted"/>
<dbReference type="SUPFAM" id="SSF53822">
    <property type="entry name" value="Periplasmic binding protein-like I"/>
    <property type="match status" value="1"/>
</dbReference>
<evidence type="ECO:0000313" key="17">
    <source>
        <dbReference type="Proteomes" id="UP000183832"/>
    </source>
</evidence>
<feature type="domain" description="G-protein coupled receptors family 3 profile" evidence="15">
    <location>
        <begin position="589"/>
        <end position="662"/>
    </location>
</feature>
<dbReference type="InterPro" id="IPR000337">
    <property type="entry name" value="GPCR_3"/>
</dbReference>
<feature type="region of interest" description="Disordered" evidence="13">
    <location>
        <begin position="1"/>
        <end position="20"/>
    </location>
</feature>
<dbReference type="EMBL" id="CVRI01000038">
    <property type="protein sequence ID" value="CRK94045.1"/>
    <property type="molecule type" value="Genomic_DNA"/>
</dbReference>
<dbReference type="FunFam" id="3.40.50.2300:FF:000063">
    <property type="entry name" value="Gamma-aminobutyric acid type B receptor subunit"/>
    <property type="match status" value="1"/>
</dbReference>
<dbReference type="CDD" id="cd15047">
    <property type="entry name" value="7tmC_GABA-B-like"/>
    <property type="match status" value="1"/>
</dbReference>
<dbReference type="OrthoDB" id="411630at2759"/>
<evidence type="ECO:0000256" key="13">
    <source>
        <dbReference type="SAM" id="MobiDB-lite"/>
    </source>
</evidence>
<dbReference type="Pfam" id="PF00003">
    <property type="entry name" value="7tm_3"/>
    <property type="match status" value="1"/>
</dbReference>
<keyword evidence="10" id="KW-0807">Transducer</keyword>
<dbReference type="CDD" id="cd06366">
    <property type="entry name" value="PBP1_GABAb_receptor"/>
    <property type="match status" value="1"/>
</dbReference>
<accession>A0A1J1I188</accession>
<feature type="transmembrane region" description="Helical" evidence="14">
    <location>
        <begin position="715"/>
        <end position="737"/>
    </location>
</feature>
<keyword evidence="6" id="KW-0297">G-protein coupled receptor</keyword>
<evidence type="ECO:0000256" key="2">
    <source>
        <dbReference type="ARBA" id="ARBA00022475"/>
    </source>
</evidence>
<evidence type="ECO:0000256" key="12">
    <source>
        <dbReference type="SAM" id="Coils"/>
    </source>
</evidence>
<dbReference type="InterPro" id="IPR017978">
    <property type="entry name" value="GPCR_3_C"/>
</dbReference>
<feature type="transmembrane region" description="Helical" evidence="14">
    <location>
        <begin position="596"/>
        <end position="615"/>
    </location>
</feature>
<evidence type="ECO:0000256" key="11">
    <source>
        <dbReference type="ARBA" id="ARBA00073785"/>
    </source>
</evidence>
<evidence type="ECO:0000256" key="9">
    <source>
        <dbReference type="ARBA" id="ARBA00023180"/>
    </source>
</evidence>
<evidence type="ECO:0000256" key="4">
    <source>
        <dbReference type="ARBA" id="ARBA00022729"/>
    </source>
</evidence>
<dbReference type="PRINTS" id="PR00248">
    <property type="entry name" value="GPCRMGR"/>
</dbReference>
<evidence type="ECO:0000256" key="8">
    <source>
        <dbReference type="ARBA" id="ARBA00023170"/>
    </source>
</evidence>
<keyword evidence="4" id="KW-0732">Signal</keyword>
<feature type="transmembrane region" description="Helical" evidence="14">
    <location>
        <begin position="556"/>
        <end position="576"/>
    </location>
</feature>
<evidence type="ECO:0000256" key="7">
    <source>
        <dbReference type="ARBA" id="ARBA00023136"/>
    </source>
</evidence>
<dbReference type="GO" id="GO:0004965">
    <property type="term" value="F:G protein-coupled GABA receptor activity"/>
    <property type="evidence" value="ECO:0007669"/>
    <property type="project" value="InterPro"/>
</dbReference>
<keyword evidence="8" id="KW-0675">Receptor</keyword>
<feature type="transmembrane region" description="Helical" evidence="14">
    <location>
        <begin position="687"/>
        <end position="708"/>
    </location>
</feature>
<dbReference type="PANTHER" id="PTHR10519">
    <property type="entry name" value="GABA-B RECEPTOR"/>
    <property type="match status" value="1"/>
</dbReference>
<keyword evidence="12" id="KW-0175">Coiled coil</keyword>
<name>A0A1J1I188_9DIPT</name>
<dbReference type="InterPro" id="IPR028082">
    <property type="entry name" value="Peripla_BP_I"/>
</dbReference>
<keyword evidence="9" id="KW-0325">Glycoprotein</keyword>
<dbReference type="Pfam" id="PF01094">
    <property type="entry name" value="ANF_receptor"/>
    <property type="match status" value="1"/>
</dbReference>
<dbReference type="PRINTS" id="PR01176">
    <property type="entry name" value="GABABRECEPTR"/>
</dbReference>
<dbReference type="AlphaFoldDB" id="A0A1J1I188"/>
<dbReference type="GO" id="GO:0038039">
    <property type="term" value="C:G protein-coupled receptor heterodimeric complex"/>
    <property type="evidence" value="ECO:0007669"/>
    <property type="project" value="TreeGrafter"/>
</dbReference>
<evidence type="ECO:0000256" key="10">
    <source>
        <dbReference type="ARBA" id="ARBA00023224"/>
    </source>
</evidence>
<keyword evidence="7 14" id="KW-0472">Membrane</keyword>
<dbReference type="STRING" id="568069.A0A1J1I188"/>
<evidence type="ECO:0000256" key="1">
    <source>
        <dbReference type="ARBA" id="ARBA00004651"/>
    </source>
</evidence>
<dbReference type="Proteomes" id="UP000183832">
    <property type="component" value="Unassembled WGS sequence"/>
</dbReference>
<dbReference type="PANTHER" id="PTHR10519:SF46">
    <property type="entry name" value="METABOTROPIC GABA-B RECEPTOR SUBTYPE 3, ISOFORM A"/>
    <property type="match status" value="1"/>
</dbReference>
<evidence type="ECO:0000256" key="14">
    <source>
        <dbReference type="SAM" id="Phobius"/>
    </source>
</evidence>
<organism evidence="16 17">
    <name type="scientific">Clunio marinus</name>
    <dbReference type="NCBI Taxonomy" id="568069"/>
    <lineage>
        <taxon>Eukaryota</taxon>
        <taxon>Metazoa</taxon>
        <taxon>Ecdysozoa</taxon>
        <taxon>Arthropoda</taxon>
        <taxon>Hexapoda</taxon>
        <taxon>Insecta</taxon>
        <taxon>Pterygota</taxon>
        <taxon>Neoptera</taxon>
        <taxon>Endopterygota</taxon>
        <taxon>Diptera</taxon>
        <taxon>Nematocera</taxon>
        <taxon>Chironomoidea</taxon>
        <taxon>Chironomidae</taxon>
        <taxon>Clunio</taxon>
    </lineage>
</organism>
<keyword evidence="3 14" id="KW-0812">Transmembrane</keyword>
<dbReference type="InterPro" id="IPR002455">
    <property type="entry name" value="GPCR3_GABA-B"/>
</dbReference>
<dbReference type="FunFam" id="3.40.50.2300:FF:000751">
    <property type="match status" value="1"/>
</dbReference>
<evidence type="ECO:0000256" key="5">
    <source>
        <dbReference type="ARBA" id="ARBA00022989"/>
    </source>
</evidence>
<evidence type="ECO:0000256" key="3">
    <source>
        <dbReference type="ARBA" id="ARBA00022692"/>
    </source>
</evidence>
<dbReference type="Gene3D" id="3.40.50.2300">
    <property type="match status" value="2"/>
</dbReference>
<gene>
    <name evidence="16" type="ORF">CLUMA_CG007569</name>
</gene>
<dbReference type="InterPro" id="IPR001828">
    <property type="entry name" value="ANF_lig-bd_rcpt"/>
</dbReference>
<evidence type="ECO:0000313" key="16">
    <source>
        <dbReference type="EMBL" id="CRK94045.1"/>
    </source>
</evidence>
<sequence length="1163" mass="131240">MTRKGPTKVIKPENMNHTNGVVKDAEGMTFMRVKKSEKLVKNATKQGESKLEIDYNSSSKQLINRNGNQSEVKKVKNISKNRLKGTTTKTVSNNEKRKLSKVSLLGLFEMTTHSGTRWEGKSELAAAELAVKHINERGLLPGYSLELITNDTQVTRKKKNRKVFAVIFSCHKCDPGVGVDRFFHAIYTQNKTKMVMLLGSACPEVTESLAKVVPYWNIIQVSFGSTAPALSDREEFPYFFRTVMPDSAHNPAKIAFIRRFKWDTVTTFSQNEEVHSLAVNDLVTQLERANISCAATLTFGKTNFRDQLKILRDLDIRIIIGSFSDEIAPKIFCEAYKLGMYGADYAWILQETFEHKRWWREVENLECSQKSLHKAVESVLIVSSYNNIVGEEKSISGLTNSRFEKELSAMNVTKPFSRFAPETYDAVWSIALALKGAEASWRNETRINRKRKRKKLEGFDYTRKDLAMDFLEQFHRLKFQGISGNVSFDGADRVGTTAFYQIQFAQLQPVALYYPETEFLDFTCPNCMTIKWQNNVVPIAKRVFKLRSIKLSSYKLSNITAVGCVFVYAAVILLGLDHSTLPSTDTAFPAVCTARVYLLSAGFSLTFGSMFAKTYRVHRIFTHSWAGICKDKMLKDTKLISMVCCLLLVDALVVTFWTLSDPMERHLRNLTLEISLTDRSVVYQPQYIGFSVYGAVITSVSVVVLANLLSEQVTLAFIIITSIILASTTATLCLVFLPKMNDIWKKGKHEDPVIQSMGLKLECNTRRFVTDERKELQYRVEVQNRVYRKEMASLDAEIAKLERMLENRSSSTSSSQISVLPHIKPEIVIEGDFSENTKSSRPSISGTLPLLLLSVLPPVIPRASWPNTEHMTIPMRRSICFSSQPQILDERGVRTPAIDLLNLRLTQQQNQERSGFLNKIKGLFGSRAPSRKTSTASLAPSHIANALKSHMSILTGLLPNTSSSCHVLNTNPIDPDPLRKVSFAQSGNAINSTIEIVEPELIKSRIRRKSMAFTISAHVEKIPDVEIDEVEEQSSEPRVNFILPNRRRSSIIHQNSQPTLRERVRGSPRFPHRIVPTSSLNALEDTFEDKICGNNEQISPAKWKSMEEETFHTINHKLSSTSNNSSNLERITIAGDNNVNIESIDEEITQAPNHVNDDFYGVV</sequence>
<dbReference type="PROSITE" id="PS50259">
    <property type="entry name" value="G_PROTEIN_RECEP_F3_4"/>
    <property type="match status" value="1"/>
</dbReference>
<reference evidence="16 17" key="1">
    <citation type="submission" date="2015-04" db="EMBL/GenBank/DDBJ databases">
        <authorList>
            <person name="Syromyatnikov M.Y."/>
            <person name="Popov V.N."/>
        </authorList>
    </citation>
    <scope>NUCLEOTIDE SEQUENCE [LARGE SCALE GENOMIC DNA]</scope>
</reference>
<protein>
    <recommendedName>
        <fullName evidence="11">Gamma-aminobutyric acid type B receptor subunit 2</fullName>
    </recommendedName>
</protein>
<feature type="coiled-coil region" evidence="12">
    <location>
        <begin position="784"/>
        <end position="811"/>
    </location>
</feature>
<keyword evidence="17" id="KW-1185">Reference proteome</keyword>
<feature type="transmembrane region" description="Helical" evidence="14">
    <location>
        <begin position="639"/>
        <end position="659"/>
    </location>
</feature>
<keyword evidence="5 14" id="KW-1133">Transmembrane helix</keyword>
<evidence type="ECO:0000259" key="15">
    <source>
        <dbReference type="PROSITE" id="PS50259"/>
    </source>
</evidence>
<dbReference type="GO" id="GO:0007214">
    <property type="term" value="P:gamma-aminobutyric acid signaling pathway"/>
    <property type="evidence" value="ECO:0007669"/>
    <property type="project" value="TreeGrafter"/>
</dbReference>
<evidence type="ECO:0000256" key="6">
    <source>
        <dbReference type="ARBA" id="ARBA00023040"/>
    </source>
</evidence>